<reference evidence="8" key="1">
    <citation type="journal article" date="2019" name="Gigascience">
        <title>De novo genome assembly of the endangered Acer yangbiense, a plant species with extremely small populations endemic to Yunnan Province, China.</title>
        <authorList>
            <person name="Yang J."/>
            <person name="Wariss H.M."/>
            <person name="Tao L."/>
            <person name="Zhang R."/>
            <person name="Yun Q."/>
            <person name="Hollingsworth P."/>
            <person name="Dao Z."/>
            <person name="Luo G."/>
            <person name="Guo H."/>
            <person name="Ma Y."/>
            <person name="Sun W."/>
        </authorList>
    </citation>
    <scope>NUCLEOTIDE SEQUENCE [LARGE SCALE GENOMIC DNA]</scope>
    <source>
        <strain evidence="8">cv. br00</strain>
    </source>
</reference>
<dbReference type="GO" id="GO:0004674">
    <property type="term" value="F:protein serine/threonine kinase activity"/>
    <property type="evidence" value="ECO:0007669"/>
    <property type="project" value="UniProtKB-KW"/>
</dbReference>
<keyword evidence="8" id="KW-1185">Reference proteome</keyword>
<accession>A0A5N5JR30</accession>
<keyword evidence="5" id="KW-0067">ATP-binding</keyword>
<comment type="caution">
    <text evidence="7">The sequence shown here is derived from an EMBL/GenBank/DDBJ whole genome shotgun (WGS) entry which is preliminary data.</text>
</comment>
<evidence type="ECO:0000313" key="7">
    <source>
        <dbReference type="EMBL" id="KAB5521592.1"/>
    </source>
</evidence>
<dbReference type="GO" id="GO:0005886">
    <property type="term" value="C:plasma membrane"/>
    <property type="evidence" value="ECO:0007669"/>
    <property type="project" value="TreeGrafter"/>
</dbReference>
<evidence type="ECO:0000256" key="2">
    <source>
        <dbReference type="ARBA" id="ARBA00022679"/>
    </source>
</evidence>
<keyword evidence="2" id="KW-0808">Transferase</keyword>
<dbReference type="EMBL" id="VDCV01000016">
    <property type="protein sequence ID" value="KAB5521592.1"/>
    <property type="molecule type" value="Genomic_DNA"/>
</dbReference>
<dbReference type="Gene3D" id="3.30.200.20">
    <property type="entry name" value="Phosphorylase Kinase, domain 1"/>
    <property type="match status" value="1"/>
</dbReference>
<dbReference type="PANTHER" id="PTHR27002">
    <property type="entry name" value="RECEPTOR-LIKE SERINE/THREONINE-PROTEIN KINASE SD1-8"/>
    <property type="match status" value="1"/>
</dbReference>
<evidence type="ECO:0000313" key="8">
    <source>
        <dbReference type="Proteomes" id="UP000326939"/>
    </source>
</evidence>
<feature type="transmembrane region" description="Helical" evidence="6">
    <location>
        <begin position="6"/>
        <end position="22"/>
    </location>
</feature>
<protein>
    <recommendedName>
        <fullName evidence="9">Protein kinase domain-containing protein</fullName>
    </recommendedName>
</protein>
<evidence type="ECO:0000256" key="6">
    <source>
        <dbReference type="SAM" id="Phobius"/>
    </source>
</evidence>
<evidence type="ECO:0000256" key="4">
    <source>
        <dbReference type="ARBA" id="ARBA00022777"/>
    </source>
</evidence>
<evidence type="ECO:0008006" key="9">
    <source>
        <dbReference type="Google" id="ProtNLM"/>
    </source>
</evidence>
<proteinExistence type="predicted"/>
<dbReference type="AlphaFoldDB" id="A0A5N5JR30"/>
<gene>
    <name evidence="7" type="ORF">DKX38_025911</name>
</gene>
<dbReference type="Proteomes" id="UP000326939">
    <property type="component" value="Chromosome 16"/>
</dbReference>
<evidence type="ECO:0000256" key="5">
    <source>
        <dbReference type="ARBA" id="ARBA00022840"/>
    </source>
</evidence>
<keyword evidence="6" id="KW-0812">Transmembrane</keyword>
<keyword evidence="4" id="KW-0418">Kinase</keyword>
<name>A0A5N5JR30_9ROSI</name>
<keyword evidence="6" id="KW-0472">Membrane</keyword>
<dbReference type="SUPFAM" id="SSF56112">
    <property type="entry name" value="Protein kinase-like (PK-like)"/>
    <property type="match status" value="1"/>
</dbReference>
<dbReference type="InterPro" id="IPR011009">
    <property type="entry name" value="Kinase-like_dom_sf"/>
</dbReference>
<dbReference type="PANTHER" id="PTHR27002:SF1092">
    <property type="entry name" value="RECEPTOR-LIKE SERINE_THREONINE-PROTEIN KINASE"/>
    <property type="match status" value="1"/>
</dbReference>
<keyword evidence="1" id="KW-0723">Serine/threonine-protein kinase</keyword>
<evidence type="ECO:0000256" key="3">
    <source>
        <dbReference type="ARBA" id="ARBA00022741"/>
    </source>
</evidence>
<keyword evidence="3" id="KW-0547">Nucleotide-binding</keyword>
<dbReference type="GO" id="GO:0005524">
    <property type="term" value="F:ATP binding"/>
    <property type="evidence" value="ECO:0007669"/>
    <property type="project" value="UniProtKB-KW"/>
</dbReference>
<organism evidence="7 8">
    <name type="scientific">Salix brachista</name>
    <dbReference type="NCBI Taxonomy" id="2182728"/>
    <lineage>
        <taxon>Eukaryota</taxon>
        <taxon>Viridiplantae</taxon>
        <taxon>Streptophyta</taxon>
        <taxon>Embryophyta</taxon>
        <taxon>Tracheophyta</taxon>
        <taxon>Spermatophyta</taxon>
        <taxon>Magnoliopsida</taxon>
        <taxon>eudicotyledons</taxon>
        <taxon>Gunneridae</taxon>
        <taxon>Pentapetalae</taxon>
        <taxon>rosids</taxon>
        <taxon>fabids</taxon>
        <taxon>Malpighiales</taxon>
        <taxon>Salicaceae</taxon>
        <taxon>Saliceae</taxon>
        <taxon>Salix</taxon>
    </lineage>
</organism>
<evidence type="ECO:0000256" key="1">
    <source>
        <dbReference type="ARBA" id="ARBA00022527"/>
    </source>
</evidence>
<keyword evidence="6" id="KW-1133">Transmembrane helix</keyword>
<sequence length="84" mass="9152">MVSTGLSTGVLALVIAVVLYVWRRKQQKNGNISGGLGSSNYKHKKEPLELPLFDFDAMTFATGNFSEENKLGEGGFGIVYKVLI</sequence>